<sequence>MSCRFRQGGHVTMVRPRSCGRRRPTEEPEMTDYIVLLFGDTEAWWDTPDEEKKATYDVHGEFTAELGRRGHVVTGGAELPRASEARSLAPGSTTVTDGPWTETTEQLGGYYEVSTDDLDDLMDVCTILSATGDAVQVHRKITGEESGS</sequence>
<comment type="caution">
    <text evidence="3">The sequence shown here is derived from an EMBL/GenBank/DDBJ whole genome shotgun (WGS) entry which is preliminary data.</text>
</comment>
<protein>
    <submittedName>
        <fullName evidence="3">Transcription initiation protein</fullName>
    </submittedName>
</protein>
<gene>
    <name evidence="3" type="ORF">EUA93_17710</name>
</gene>
<proteinExistence type="inferred from homology"/>
<reference evidence="3 4" key="1">
    <citation type="submission" date="2019-01" db="EMBL/GenBank/DDBJ databases">
        <title>Novel species of Nocardioides.</title>
        <authorList>
            <person name="Liu Q."/>
            <person name="Xin Y.-H."/>
        </authorList>
    </citation>
    <scope>NUCLEOTIDE SEQUENCE [LARGE SCALE GENOMIC DNA]</scope>
    <source>
        <strain evidence="3 4">CGMCC 4.6882</strain>
    </source>
</reference>
<dbReference type="OrthoDB" id="668782at2"/>
<comment type="similarity">
    <text evidence="1">Belongs to the YciI family.</text>
</comment>
<evidence type="ECO:0000313" key="4">
    <source>
        <dbReference type="Proteomes" id="UP000294071"/>
    </source>
</evidence>
<dbReference type="Pfam" id="PF03795">
    <property type="entry name" value="YCII"/>
    <property type="match status" value="1"/>
</dbReference>
<accession>A0A4Q2RWL5</accession>
<name>A0A4Q2RWL5_9ACTN</name>
<dbReference type="InterPro" id="IPR005545">
    <property type="entry name" value="YCII"/>
</dbReference>
<evidence type="ECO:0000259" key="2">
    <source>
        <dbReference type="Pfam" id="PF03795"/>
    </source>
</evidence>
<dbReference type="Gene3D" id="3.30.70.1060">
    <property type="entry name" value="Dimeric alpha+beta barrel"/>
    <property type="match status" value="1"/>
</dbReference>
<dbReference type="Proteomes" id="UP000294071">
    <property type="component" value="Unassembled WGS sequence"/>
</dbReference>
<keyword evidence="4" id="KW-1185">Reference proteome</keyword>
<organism evidence="3 4">
    <name type="scientific">Nocardioides oleivorans</name>
    <dbReference type="NCBI Taxonomy" id="273676"/>
    <lineage>
        <taxon>Bacteria</taxon>
        <taxon>Bacillati</taxon>
        <taxon>Actinomycetota</taxon>
        <taxon>Actinomycetes</taxon>
        <taxon>Propionibacteriales</taxon>
        <taxon>Nocardioidaceae</taxon>
        <taxon>Nocardioides</taxon>
    </lineage>
</organism>
<dbReference type="InterPro" id="IPR011008">
    <property type="entry name" value="Dimeric_a/b-barrel"/>
</dbReference>
<dbReference type="AlphaFoldDB" id="A0A4Q2RWL5"/>
<dbReference type="SUPFAM" id="SSF54909">
    <property type="entry name" value="Dimeric alpha+beta barrel"/>
    <property type="match status" value="1"/>
</dbReference>
<feature type="domain" description="YCII-related" evidence="2">
    <location>
        <begin position="47"/>
        <end position="124"/>
    </location>
</feature>
<evidence type="ECO:0000256" key="1">
    <source>
        <dbReference type="ARBA" id="ARBA00007689"/>
    </source>
</evidence>
<evidence type="ECO:0000313" key="3">
    <source>
        <dbReference type="EMBL" id="RYB91953.1"/>
    </source>
</evidence>
<dbReference type="EMBL" id="SDWT01000002">
    <property type="protein sequence ID" value="RYB91953.1"/>
    <property type="molecule type" value="Genomic_DNA"/>
</dbReference>